<dbReference type="GO" id="GO:0005975">
    <property type="term" value="P:carbohydrate metabolic process"/>
    <property type="evidence" value="ECO:0007669"/>
    <property type="project" value="InterPro"/>
</dbReference>
<dbReference type="PANTHER" id="PTHR42732:SF1">
    <property type="entry name" value="BETA-MANNOSIDASE"/>
    <property type="match status" value="1"/>
</dbReference>
<reference evidence="2" key="1">
    <citation type="journal article" date="2014" name="Front. Microbiol.">
        <title>High frequency of phylogenetically diverse reductive dehalogenase-homologous genes in deep subseafloor sedimentary metagenomes.</title>
        <authorList>
            <person name="Kawai M."/>
            <person name="Futagami T."/>
            <person name="Toyoda A."/>
            <person name="Takaki Y."/>
            <person name="Nishi S."/>
            <person name="Hori S."/>
            <person name="Arai W."/>
            <person name="Tsubouchi T."/>
            <person name="Morono Y."/>
            <person name="Uchiyama I."/>
            <person name="Ito T."/>
            <person name="Fujiyama A."/>
            <person name="Inagaki F."/>
            <person name="Takami H."/>
        </authorList>
    </citation>
    <scope>NUCLEOTIDE SEQUENCE</scope>
    <source>
        <strain evidence="2">Expedition CK06-06</strain>
    </source>
</reference>
<sequence>AVNRRAIERQLEIMKKMGCNAIRTAHNPPAPEQLELCDKMGFLVMDEAFDEWHKGKVANGYHNLFDEWAEKDLRAMIQRDKNHP</sequence>
<proteinExistence type="predicted"/>
<dbReference type="AlphaFoldDB" id="X1DL98"/>
<feature type="non-terminal residue" evidence="2">
    <location>
        <position position="1"/>
    </location>
</feature>
<evidence type="ECO:0000313" key="2">
    <source>
        <dbReference type="EMBL" id="GAH20952.1"/>
    </source>
</evidence>
<dbReference type="SUPFAM" id="SSF51445">
    <property type="entry name" value="(Trans)glycosidases"/>
    <property type="match status" value="1"/>
</dbReference>
<dbReference type="InterPro" id="IPR017853">
    <property type="entry name" value="GH"/>
</dbReference>
<dbReference type="InterPro" id="IPR006103">
    <property type="entry name" value="Glyco_hydro_2_cat"/>
</dbReference>
<gene>
    <name evidence="2" type="ORF">S01H4_66166</name>
</gene>
<dbReference type="InterPro" id="IPR051913">
    <property type="entry name" value="GH2_Domain-Containing"/>
</dbReference>
<feature type="domain" description="Glycoside hydrolase family 2 catalytic" evidence="1">
    <location>
        <begin position="2"/>
        <end position="84"/>
    </location>
</feature>
<comment type="caution">
    <text evidence="2">The sequence shown here is derived from an EMBL/GenBank/DDBJ whole genome shotgun (WGS) entry which is preliminary data.</text>
</comment>
<dbReference type="GO" id="GO:0004553">
    <property type="term" value="F:hydrolase activity, hydrolyzing O-glycosyl compounds"/>
    <property type="evidence" value="ECO:0007669"/>
    <property type="project" value="InterPro"/>
</dbReference>
<dbReference type="Gene3D" id="3.20.20.80">
    <property type="entry name" value="Glycosidases"/>
    <property type="match status" value="1"/>
</dbReference>
<organism evidence="2">
    <name type="scientific">marine sediment metagenome</name>
    <dbReference type="NCBI Taxonomy" id="412755"/>
    <lineage>
        <taxon>unclassified sequences</taxon>
        <taxon>metagenomes</taxon>
        <taxon>ecological metagenomes</taxon>
    </lineage>
</organism>
<feature type="non-terminal residue" evidence="2">
    <location>
        <position position="84"/>
    </location>
</feature>
<evidence type="ECO:0000259" key="1">
    <source>
        <dbReference type="Pfam" id="PF02836"/>
    </source>
</evidence>
<protein>
    <recommendedName>
        <fullName evidence="1">Glycoside hydrolase family 2 catalytic domain-containing protein</fullName>
    </recommendedName>
</protein>
<name>X1DL98_9ZZZZ</name>
<accession>X1DL98</accession>
<dbReference type="EMBL" id="BART01040823">
    <property type="protein sequence ID" value="GAH20952.1"/>
    <property type="molecule type" value="Genomic_DNA"/>
</dbReference>
<dbReference type="Pfam" id="PF02836">
    <property type="entry name" value="Glyco_hydro_2_C"/>
    <property type="match status" value="1"/>
</dbReference>
<dbReference type="PANTHER" id="PTHR42732">
    <property type="entry name" value="BETA-GALACTOSIDASE"/>
    <property type="match status" value="1"/>
</dbReference>